<comment type="catalytic activity">
    <reaction evidence="1">
        <text>ATP + protein L-histidine = ADP + protein N-phospho-L-histidine.</text>
        <dbReference type="EC" id="2.7.13.3"/>
    </reaction>
</comment>
<dbReference type="SUPFAM" id="SSF47384">
    <property type="entry name" value="Homodimeric domain of signal transducing histidine kinase"/>
    <property type="match status" value="1"/>
</dbReference>
<reference evidence="17 19" key="1">
    <citation type="submission" date="2015-09" db="EMBL/GenBank/DDBJ databases">
        <authorList>
            <consortium name="Swine Surveillance"/>
        </authorList>
    </citation>
    <scope>NUCLEOTIDE SEQUENCE [LARGE SCALE GENOMIC DNA]</scope>
    <source>
        <strain evidence="17 19">5120</strain>
    </source>
</reference>
<evidence type="ECO:0000313" key="19">
    <source>
        <dbReference type="Proteomes" id="UP000051887"/>
    </source>
</evidence>
<evidence type="ECO:0000256" key="3">
    <source>
        <dbReference type="ARBA" id="ARBA00012438"/>
    </source>
</evidence>
<comment type="subcellular location">
    <subcellularLocation>
        <location evidence="2">Membrane</location>
        <topology evidence="2">Multi-pass membrane protein</topology>
    </subcellularLocation>
</comment>
<dbReference type="PROSITE" id="PS50885">
    <property type="entry name" value="HAMP"/>
    <property type="match status" value="1"/>
</dbReference>
<evidence type="ECO:0000256" key="10">
    <source>
        <dbReference type="ARBA" id="ARBA00022989"/>
    </source>
</evidence>
<evidence type="ECO:0000256" key="11">
    <source>
        <dbReference type="ARBA" id="ARBA00023012"/>
    </source>
</evidence>
<dbReference type="PROSITE" id="PS50109">
    <property type="entry name" value="HIS_KIN"/>
    <property type="match status" value="1"/>
</dbReference>
<dbReference type="EMBL" id="CYSC01000024">
    <property type="protein sequence ID" value="CUH71674.1"/>
    <property type="molecule type" value="Genomic_DNA"/>
</dbReference>
<evidence type="ECO:0000256" key="8">
    <source>
        <dbReference type="ARBA" id="ARBA00022777"/>
    </source>
</evidence>
<dbReference type="PRINTS" id="PR00344">
    <property type="entry name" value="BCTRLSENSOR"/>
</dbReference>
<dbReference type="Pfam" id="PF02518">
    <property type="entry name" value="HATPase_c"/>
    <property type="match status" value="1"/>
</dbReference>
<proteinExistence type="predicted"/>
<keyword evidence="6 13" id="KW-0812">Transmembrane</keyword>
<dbReference type="EMBL" id="CYSB01000024">
    <property type="protein sequence ID" value="CUH65132.1"/>
    <property type="molecule type" value="Genomic_DNA"/>
</dbReference>
<dbReference type="InterPro" id="IPR004358">
    <property type="entry name" value="Sig_transdc_His_kin-like_C"/>
</dbReference>
<evidence type="ECO:0000313" key="18">
    <source>
        <dbReference type="Proteomes" id="UP000051086"/>
    </source>
</evidence>
<dbReference type="Pfam" id="PF00512">
    <property type="entry name" value="HisKA"/>
    <property type="match status" value="1"/>
</dbReference>
<dbReference type="InterPro" id="IPR003661">
    <property type="entry name" value="HisK_dim/P_dom"/>
</dbReference>
<evidence type="ECO:0000313" key="16">
    <source>
        <dbReference type="EMBL" id="CUH65132.1"/>
    </source>
</evidence>
<dbReference type="Proteomes" id="UP000051086">
    <property type="component" value="Unassembled WGS sequence"/>
</dbReference>
<keyword evidence="5 17" id="KW-0808">Transferase</keyword>
<dbReference type="GO" id="GO:0000155">
    <property type="term" value="F:phosphorelay sensor kinase activity"/>
    <property type="evidence" value="ECO:0007669"/>
    <property type="project" value="InterPro"/>
</dbReference>
<keyword evidence="12 13" id="KW-0472">Membrane</keyword>
<dbReference type="CDD" id="cd00075">
    <property type="entry name" value="HATPase"/>
    <property type="match status" value="1"/>
</dbReference>
<dbReference type="InterPro" id="IPR003594">
    <property type="entry name" value="HATPase_dom"/>
</dbReference>
<dbReference type="Proteomes" id="UP000051887">
    <property type="component" value="Unassembled WGS sequence"/>
</dbReference>
<dbReference type="InterPro" id="IPR003660">
    <property type="entry name" value="HAMP_dom"/>
</dbReference>
<keyword evidence="10 13" id="KW-1133">Transmembrane helix</keyword>
<dbReference type="GO" id="GO:0005886">
    <property type="term" value="C:plasma membrane"/>
    <property type="evidence" value="ECO:0007669"/>
    <property type="project" value="TreeGrafter"/>
</dbReference>
<feature type="domain" description="Histidine kinase" evidence="14">
    <location>
        <begin position="214"/>
        <end position="424"/>
    </location>
</feature>
<dbReference type="InterPro" id="IPR036890">
    <property type="entry name" value="HATPase_C_sf"/>
</dbReference>
<evidence type="ECO:0000259" key="14">
    <source>
        <dbReference type="PROSITE" id="PS50109"/>
    </source>
</evidence>
<dbReference type="AlphaFoldDB" id="A0A0P1G087"/>
<name>A0A0P1G087_9RHOB</name>
<dbReference type="Gene3D" id="3.30.565.10">
    <property type="entry name" value="Histidine kinase-like ATPase, C-terminal domain"/>
    <property type="match status" value="1"/>
</dbReference>
<evidence type="ECO:0000256" key="4">
    <source>
        <dbReference type="ARBA" id="ARBA00022553"/>
    </source>
</evidence>
<gene>
    <name evidence="17" type="primary">qseC_1</name>
    <name evidence="16" type="synonym">qseC_2</name>
    <name evidence="16" type="ORF">TL5118_01180</name>
    <name evidence="17" type="ORF">TL5120_01464</name>
</gene>
<evidence type="ECO:0000256" key="6">
    <source>
        <dbReference type="ARBA" id="ARBA00022692"/>
    </source>
</evidence>
<feature type="transmembrane region" description="Helical" evidence="13">
    <location>
        <begin position="126"/>
        <end position="153"/>
    </location>
</feature>
<protein>
    <recommendedName>
        <fullName evidence="3">histidine kinase</fullName>
        <ecNumber evidence="3">2.7.13.3</ecNumber>
    </recommendedName>
</protein>
<dbReference type="SMART" id="SM00388">
    <property type="entry name" value="HisKA"/>
    <property type="match status" value="1"/>
</dbReference>
<dbReference type="GO" id="GO:0005524">
    <property type="term" value="F:ATP binding"/>
    <property type="evidence" value="ECO:0007669"/>
    <property type="project" value="UniProtKB-KW"/>
</dbReference>
<feature type="domain" description="HAMP" evidence="15">
    <location>
        <begin position="154"/>
        <end position="206"/>
    </location>
</feature>
<dbReference type="PANTHER" id="PTHR45436">
    <property type="entry name" value="SENSOR HISTIDINE KINASE YKOH"/>
    <property type="match status" value="1"/>
</dbReference>
<keyword evidence="9" id="KW-0067">ATP-binding</keyword>
<dbReference type="InterPro" id="IPR036097">
    <property type="entry name" value="HisK_dim/P_sf"/>
</dbReference>
<keyword evidence="18" id="KW-1185">Reference proteome</keyword>
<keyword evidence="8" id="KW-0418">Kinase</keyword>
<dbReference type="CDD" id="cd00082">
    <property type="entry name" value="HisKA"/>
    <property type="match status" value="1"/>
</dbReference>
<dbReference type="PANTHER" id="PTHR45436:SF14">
    <property type="entry name" value="SENSOR PROTEIN QSEC"/>
    <property type="match status" value="1"/>
</dbReference>
<dbReference type="SMART" id="SM00387">
    <property type="entry name" value="HATPase_c"/>
    <property type="match status" value="1"/>
</dbReference>
<dbReference type="SUPFAM" id="SSF55874">
    <property type="entry name" value="ATPase domain of HSP90 chaperone/DNA topoisomerase II/histidine kinase"/>
    <property type="match status" value="1"/>
</dbReference>
<accession>A0A0P1G087</accession>
<dbReference type="EC" id="2.7.13.3" evidence="3"/>
<organism evidence="17 19">
    <name type="scientific">Thalassovita autumnalis</name>
    <dbReference type="NCBI Taxonomy" id="2072972"/>
    <lineage>
        <taxon>Bacteria</taxon>
        <taxon>Pseudomonadati</taxon>
        <taxon>Pseudomonadota</taxon>
        <taxon>Alphaproteobacteria</taxon>
        <taxon>Rhodobacterales</taxon>
        <taxon>Roseobacteraceae</taxon>
        <taxon>Thalassovita</taxon>
    </lineage>
</organism>
<dbReference type="InterPro" id="IPR005467">
    <property type="entry name" value="His_kinase_dom"/>
</dbReference>
<evidence type="ECO:0000256" key="1">
    <source>
        <dbReference type="ARBA" id="ARBA00000085"/>
    </source>
</evidence>
<evidence type="ECO:0000256" key="5">
    <source>
        <dbReference type="ARBA" id="ARBA00022679"/>
    </source>
</evidence>
<dbReference type="InterPro" id="IPR050428">
    <property type="entry name" value="TCS_sensor_his_kinase"/>
</dbReference>
<keyword evidence="4" id="KW-0597">Phosphoprotein</keyword>
<evidence type="ECO:0000256" key="2">
    <source>
        <dbReference type="ARBA" id="ARBA00004141"/>
    </source>
</evidence>
<evidence type="ECO:0000256" key="13">
    <source>
        <dbReference type="SAM" id="Phobius"/>
    </source>
</evidence>
<sequence length="429" mass="46636">MPLVLMIWIAASIAIVINARLELNASFDAQAQLMATALARVDNESIALRSLDWDPDHYRDGYLLRVTDANGTVLFDSHPDTRPFSEEERLEGNAGTDDAGWQISHFWTSGGRGILIARHENSADDLLGAIALAAILPLGFVFAASVIAPLVVVRSGLRPLTRLSRDLRQRAPTQLQPLEDAEAPDELRPILTSLNNLFQSIEAFLSRERQFVDDAAHELRTPLTAIKAQCQAIDATQLDPNSKRRFENILTGVDRAANLANRLLDQARAEQPQLGGAPDLSRCDVDVVLRRTVADLYPLAEARGRHITLSADNTVPVICRAEDVADILRNLIENAVKYGGSDIRVALTAERITVSDNGPGIPVEAQEKVFERFYRGAETSAEDGTGLGLSIAAALARRNGMQLTLTSMEGGTGTQFSLYFPKGPDVAGV</sequence>
<dbReference type="Gene3D" id="1.10.287.130">
    <property type="match status" value="1"/>
</dbReference>
<keyword evidence="7" id="KW-0547">Nucleotide-binding</keyword>
<reference evidence="16 18" key="2">
    <citation type="submission" date="2015-09" db="EMBL/GenBank/DDBJ databases">
        <authorList>
            <person name="Rodrigo-Torres L."/>
            <person name="Arahal D.R."/>
        </authorList>
    </citation>
    <scope>NUCLEOTIDE SEQUENCE [LARGE SCALE GENOMIC DNA]</scope>
    <source>
        <strain evidence="16 18">CECT 5118</strain>
    </source>
</reference>
<evidence type="ECO:0000256" key="7">
    <source>
        <dbReference type="ARBA" id="ARBA00022741"/>
    </source>
</evidence>
<evidence type="ECO:0000259" key="15">
    <source>
        <dbReference type="PROSITE" id="PS50885"/>
    </source>
</evidence>
<keyword evidence="11" id="KW-0902">Two-component regulatory system</keyword>
<evidence type="ECO:0000256" key="12">
    <source>
        <dbReference type="ARBA" id="ARBA00023136"/>
    </source>
</evidence>
<evidence type="ECO:0000256" key="9">
    <source>
        <dbReference type="ARBA" id="ARBA00022840"/>
    </source>
</evidence>
<evidence type="ECO:0000313" key="17">
    <source>
        <dbReference type="EMBL" id="CUH71674.1"/>
    </source>
</evidence>